<dbReference type="SMART" id="SM00248">
    <property type="entry name" value="ANK"/>
    <property type="match status" value="10"/>
</dbReference>
<feature type="transmembrane region" description="Helical" evidence="5">
    <location>
        <begin position="303"/>
        <end position="326"/>
    </location>
</feature>
<evidence type="ECO:0000313" key="7">
    <source>
        <dbReference type="EMBL" id="KAK5993578.1"/>
    </source>
</evidence>
<evidence type="ECO:0000256" key="1">
    <source>
        <dbReference type="ARBA" id="ARBA00022737"/>
    </source>
</evidence>
<dbReference type="EMBL" id="JAVFKD010000012">
    <property type="protein sequence ID" value="KAK5993578.1"/>
    <property type="molecule type" value="Genomic_DNA"/>
</dbReference>
<organism evidence="7 8">
    <name type="scientific">Cladobotryum mycophilum</name>
    <dbReference type="NCBI Taxonomy" id="491253"/>
    <lineage>
        <taxon>Eukaryota</taxon>
        <taxon>Fungi</taxon>
        <taxon>Dikarya</taxon>
        <taxon>Ascomycota</taxon>
        <taxon>Pezizomycotina</taxon>
        <taxon>Sordariomycetes</taxon>
        <taxon>Hypocreomycetidae</taxon>
        <taxon>Hypocreales</taxon>
        <taxon>Hypocreaceae</taxon>
        <taxon>Cladobotryum</taxon>
    </lineage>
</organism>
<name>A0ABR0SN99_9HYPO</name>
<proteinExistence type="predicted"/>
<feature type="repeat" description="ANK" evidence="3">
    <location>
        <begin position="1109"/>
        <end position="1129"/>
    </location>
</feature>
<gene>
    <name evidence="7" type="ORF">PT974_07012</name>
</gene>
<dbReference type="InterPro" id="IPR002110">
    <property type="entry name" value="Ankyrin_rpt"/>
</dbReference>
<feature type="transmembrane region" description="Helical" evidence="5">
    <location>
        <begin position="262"/>
        <end position="283"/>
    </location>
</feature>
<evidence type="ECO:0000256" key="3">
    <source>
        <dbReference type="PROSITE-ProRule" id="PRU00023"/>
    </source>
</evidence>
<dbReference type="PROSITE" id="PS50088">
    <property type="entry name" value="ANK_REPEAT"/>
    <property type="match status" value="6"/>
</dbReference>
<feature type="signal peptide" evidence="6">
    <location>
        <begin position="1"/>
        <end position="21"/>
    </location>
</feature>
<keyword evidence="1" id="KW-0677">Repeat</keyword>
<evidence type="ECO:0000256" key="5">
    <source>
        <dbReference type="SAM" id="Phobius"/>
    </source>
</evidence>
<evidence type="ECO:0000313" key="8">
    <source>
        <dbReference type="Proteomes" id="UP001338125"/>
    </source>
</evidence>
<keyword evidence="4" id="KW-0175">Coiled coil</keyword>
<dbReference type="PANTHER" id="PTHR24193:SF121">
    <property type="entry name" value="ADA2A-CONTAINING COMPLEX COMPONENT 3, ISOFORM D"/>
    <property type="match status" value="1"/>
</dbReference>
<evidence type="ECO:0000256" key="2">
    <source>
        <dbReference type="ARBA" id="ARBA00023043"/>
    </source>
</evidence>
<dbReference type="Pfam" id="PF12796">
    <property type="entry name" value="Ank_2"/>
    <property type="match status" value="3"/>
</dbReference>
<dbReference type="Gene3D" id="1.25.40.20">
    <property type="entry name" value="Ankyrin repeat-containing domain"/>
    <property type="match status" value="3"/>
</dbReference>
<evidence type="ECO:0000256" key="4">
    <source>
        <dbReference type="SAM" id="Coils"/>
    </source>
</evidence>
<keyword evidence="8" id="KW-1185">Reference proteome</keyword>
<keyword evidence="5" id="KW-0472">Membrane</keyword>
<protein>
    <submittedName>
        <fullName evidence="7">Ankyrin-R</fullName>
    </submittedName>
</protein>
<dbReference type="PROSITE" id="PS50297">
    <property type="entry name" value="ANK_REP_REGION"/>
    <property type="match status" value="6"/>
</dbReference>
<keyword evidence="6" id="KW-0732">Signal</keyword>
<feature type="repeat" description="ANK" evidence="3">
    <location>
        <begin position="1021"/>
        <end position="1053"/>
    </location>
</feature>
<feature type="repeat" description="ANK" evidence="3">
    <location>
        <begin position="1239"/>
        <end position="1271"/>
    </location>
</feature>
<evidence type="ECO:0000256" key="6">
    <source>
        <dbReference type="SAM" id="SignalP"/>
    </source>
</evidence>
<feature type="transmembrane region" description="Helical" evidence="5">
    <location>
        <begin position="54"/>
        <end position="78"/>
    </location>
</feature>
<dbReference type="PRINTS" id="PR01415">
    <property type="entry name" value="ANKYRIN"/>
</dbReference>
<dbReference type="Proteomes" id="UP001338125">
    <property type="component" value="Unassembled WGS sequence"/>
</dbReference>
<accession>A0ABR0SN99</accession>
<dbReference type="InterPro" id="IPR050663">
    <property type="entry name" value="Ankyrin-SOCS_Box"/>
</dbReference>
<feature type="transmembrane region" description="Helical" evidence="5">
    <location>
        <begin position="402"/>
        <end position="419"/>
    </location>
</feature>
<keyword evidence="2 3" id="KW-0040">ANK repeat</keyword>
<sequence length="1337" mass="149038">MPSTWVSAFLIISIFVENASADSGDDFYNNLFSDLAPLLALFGERVTMQFMSQAMGLADCIVLAMAPLGIITAIISAIRVGGPAWLKAIIGRATENLSAAELELMSSTSQEVCELWNGENVVRCQGSAPIWEFICLVPEELDIKSEESEYRVQVTTLKQAENDKLINKELSGWKRIQRLLPMISLHWDTFSLLKIMRWRKNPANDVESSIIQGYFDRLRSNKLFDQSRKKPIVPKISIIGDTDPAAPNLSLNRHNTIERGEIYLLAAFGTILQLGILLYFGFITYYPAIQLDFLKNDQAIATYAAPMAISGTVMVVLGVLLCAHVVESSTTERYYTPGEGHKAYIIWLQQGSTVSDQVFKSFAIHPTEERAIITMSRRAQRNLQGQKNAGYGQPSTGLEIKTLLGTAMGVVGFVIQFVGLRGMHWSASIAQLGGILLMAVLRSWVRRGLANQLGFEELSPKLEIDWLVLQLGKANQAPWFPKSKGNEQEVGNNDSGTWTVAADSQGAHQKLEFVLPEDSSRYEGLDKSSRPSKDISTTAHDILKIRNDLGRLSDWRGETSEVAIRVAKTIETIMEILFPQVSQSKRAFWYLEVNCGKESSQTISFRLDFGTTKAQDGTDTKQAWKAYADEIDSALSLWIYSVRSKQHKLEGQKRDVKNLDKKDDAWLRRKGLRQDLGLRLFPQSCIRDFQFCRPGGLSGMLQAEDLRQGMNDAKDWRIVGCDRKLAALAIQSYDNLEELYAKHILSAFMCSAAKALELPSFGLTVEKNPSYGGGLSERHPFSLQSEEVLKLAKAFEDNGFGGLSEVSLSIIPALSEADQLSYPFPETSDAVDSIADGEERKQEWQKVGDLYLFLLDKAQLRYVNQYSSHLQATLFSLRYLSKLYSEREIRLKEGRDIANIGKVLEELREKLRRTTERHVRTSSLPTHYKFLFIPCEEEILAGMLEQSSPDAVPNRDCRELFKLAELHLQARDSVEIQGDSKDMNAKDICGWTPLHYAAISGHKEIDRLWNDGMDANAQDLRGRTPLHYASWCGHTDFVDCLVKKGATIDVQDRDGASPLHFAALQGHLDVIKLLLDGFEGRPNEAEGGKVDGKAREFWSSTALQSRDYNGRSPIHWAVIKGHAEVVKALRTKTNIKDNHGLTALHLGVLHGKHDALKAVAKGLGADKESTNDQGLAPLHLATKMQNCEAMEILLANGASVDTRDKRDHTPWMVAIEERFTTGAELLRQNGANVNALGEFRWNPLHGAASHGDLDQIRFLLSQGVNPSIQGENRWTPLHYAVATKDKDCAQALLEGGADVLLRGGDGKTPLELATFYAYNEIEEVIRNHIQRIPSSPS</sequence>
<dbReference type="Pfam" id="PF00023">
    <property type="entry name" value="Ank"/>
    <property type="match status" value="2"/>
</dbReference>
<keyword evidence="5" id="KW-0812">Transmembrane</keyword>
<feature type="repeat" description="ANK" evidence="3">
    <location>
        <begin position="1272"/>
        <end position="1304"/>
    </location>
</feature>
<keyword evidence="5" id="KW-1133">Transmembrane helix</keyword>
<dbReference type="SUPFAM" id="SSF48403">
    <property type="entry name" value="Ankyrin repeat"/>
    <property type="match status" value="1"/>
</dbReference>
<feature type="coiled-coil region" evidence="4">
    <location>
        <begin position="897"/>
        <end position="924"/>
    </location>
</feature>
<reference evidence="7 8" key="1">
    <citation type="submission" date="2024-01" db="EMBL/GenBank/DDBJ databases">
        <title>Complete genome of Cladobotryum mycophilum ATHUM6906.</title>
        <authorList>
            <person name="Christinaki A.C."/>
            <person name="Myridakis A.I."/>
            <person name="Kouvelis V.N."/>
        </authorList>
    </citation>
    <scope>NUCLEOTIDE SEQUENCE [LARGE SCALE GENOMIC DNA]</scope>
    <source>
        <strain evidence="7 8">ATHUM6906</strain>
    </source>
</reference>
<feature type="repeat" description="ANK" evidence="3">
    <location>
        <begin position="1173"/>
        <end position="1205"/>
    </location>
</feature>
<comment type="caution">
    <text evidence="7">The sequence shown here is derived from an EMBL/GenBank/DDBJ whole genome shotgun (WGS) entry which is preliminary data.</text>
</comment>
<dbReference type="PANTHER" id="PTHR24193">
    <property type="entry name" value="ANKYRIN REPEAT PROTEIN"/>
    <property type="match status" value="1"/>
</dbReference>
<feature type="repeat" description="ANK" evidence="3">
    <location>
        <begin position="1054"/>
        <end position="1076"/>
    </location>
</feature>
<dbReference type="InterPro" id="IPR036770">
    <property type="entry name" value="Ankyrin_rpt-contain_sf"/>
</dbReference>
<feature type="chain" id="PRO_5045124400" evidence="6">
    <location>
        <begin position="22"/>
        <end position="1337"/>
    </location>
</feature>